<evidence type="ECO:0008006" key="3">
    <source>
        <dbReference type="Google" id="ProtNLM"/>
    </source>
</evidence>
<dbReference type="InterPro" id="IPR016181">
    <property type="entry name" value="Acyl_CoA_acyltransferase"/>
</dbReference>
<gene>
    <name evidence="1" type="ORF">GCM10011357_22370</name>
</gene>
<dbReference type="InterPro" id="IPR007434">
    <property type="entry name" value="FemAB-like"/>
</dbReference>
<dbReference type="EMBL" id="BMGJ01000008">
    <property type="protein sequence ID" value="GGD66647.1"/>
    <property type="molecule type" value="Genomic_DNA"/>
</dbReference>
<sequence length="379" mass="44216">MDLEFIFVDAISDLDRQQWDHLAAGCGPFLDYDFLHTLEHTDCVAQHHGWQPCHLAVYSGGVLIAAMPLYQKTHSYGEYVFDFAWAEAYQRHGLHYYPKLVSAIPFTPVTGPRLLCDKTLTSQLWPSVIKQIKQHCLQRELSSAHLLFTDTDTNTHLVEQKWLHRTSVQFHWFNRGYQCFEDFTDTFSSRKRKNLNKERARLEQAGIRYQHLVGEEICKQDMLNFYRCYQQTYLKRSGHNGYLTPAFFEALRQKMAGNLLLIQATQNNKLLASALLLFDSQSLYGRYWGALEPVDGLHFEVCYYQGIEFCIKNALQHFNPGTQGEHKIQRGFEPVYCYSGHWLARPEFHQAVADFLQQEAVHIRSYKEQAESLLPFRQS</sequence>
<accession>A0ABQ1RHH0</accession>
<organism evidence="1 2">
    <name type="scientific">Lacimicrobium alkaliphilum</name>
    <dbReference type="NCBI Taxonomy" id="1526571"/>
    <lineage>
        <taxon>Bacteria</taxon>
        <taxon>Pseudomonadati</taxon>
        <taxon>Pseudomonadota</taxon>
        <taxon>Gammaproteobacteria</taxon>
        <taxon>Alteromonadales</taxon>
        <taxon>Alteromonadaceae</taxon>
        <taxon>Lacimicrobium</taxon>
    </lineage>
</organism>
<dbReference type="Pfam" id="PF04339">
    <property type="entry name" value="FemAB_like"/>
    <property type="match status" value="1"/>
</dbReference>
<evidence type="ECO:0000313" key="1">
    <source>
        <dbReference type="EMBL" id="GGD66647.1"/>
    </source>
</evidence>
<evidence type="ECO:0000313" key="2">
    <source>
        <dbReference type="Proteomes" id="UP000614272"/>
    </source>
</evidence>
<dbReference type="SUPFAM" id="SSF55729">
    <property type="entry name" value="Acyl-CoA N-acyltransferases (Nat)"/>
    <property type="match status" value="1"/>
</dbReference>
<comment type="caution">
    <text evidence="1">The sequence shown here is derived from an EMBL/GenBank/DDBJ whole genome shotgun (WGS) entry which is preliminary data.</text>
</comment>
<dbReference type="Proteomes" id="UP000614272">
    <property type="component" value="Unassembled WGS sequence"/>
</dbReference>
<reference evidence="2" key="1">
    <citation type="journal article" date="2019" name="Int. J. Syst. Evol. Microbiol.">
        <title>The Global Catalogue of Microorganisms (GCM) 10K type strain sequencing project: providing services to taxonomists for standard genome sequencing and annotation.</title>
        <authorList>
            <consortium name="The Broad Institute Genomics Platform"/>
            <consortium name="The Broad Institute Genome Sequencing Center for Infectious Disease"/>
            <person name="Wu L."/>
            <person name="Ma J."/>
        </authorList>
    </citation>
    <scope>NUCLEOTIDE SEQUENCE [LARGE SCALE GENOMIC DNA]</scope>
    <source>
        <strain evidence="2">CGMCC 1.12923</strain>
    </source>
</reference>
<dbReference type="PANTHER" id="PTHR47017">
    <property type="entry name" value="ACYL-COA"/>
    <property type="match status" value="1"/>
</dbReference>
<dbReference type="Gene3D" id="3.40.630.30">
    <property type="match status" value="1"/>
</dbReference>
<name>A0ABQ1RHH0_9ALTE</name>
<keyword evidence="2" id="KW-1185">Reference proteome</keyword>
<protein>
    <recommendedName>
        <fullName evidence="3">GNAT family N-acetyltransferase</fullName>
    </recommendedName>
</protein>
<dbReference type="RefSeq" id="WP_229748123.1">
    <property type="nucleotide sequence ID" value="NZ_BMGJ01000008.1"/>
</dbReference>
<proteinExistence type="predicted"/>
<dbReference type="PANTHER" id="PTHR47017:SF1">
    <property type="entry name" value="ACYL-COA"/>
    <property type="match status" value="1"/>
</dbReference>